<dbReference type="SUPFAM" id="SSF51658">
    <property type="entry name" value="Xylose isomerase-like"/>
    <property type="match status" value="1"/>
</dbReference>
<name>A0A345CW79_9GAMM</name>
<dbReference type="AlphaFoldDB" id="A0A345CW79"/>
<protein>
    <submittedName>
        <fullName evidence="1">Uncharacterized protein</fullName>
    </submittedName>
</protein>
<proteinExistence type="predicted"/>
<evidence type="ECO:0000313" key="1">
    <source>
        <dbReference type="EMBL" id="AXF77696.1"/>
    </source>
</evidence>
<organism evidence="1 2">
    <name type="scientific">Erwinia tracheiphila</name>
    <dbReference type="NCBI Taxonomy" id="65700"/>
    <lineage>
        <taxon>Bacteria</taxon>
        <taxon>Pseudomonadati</taxon>
        <taxon>Pseudomonadota</taxon>
        <taxon>Gammaproteobacteria</taxon>
        <taxon>Enterobacterales</taxon>
        <taxon>Erwiniaceae</taxon>
        <taxon>Erwinia</taxon>
    </lineage>
</organism>
<dbReference type="Gene3D" id="3.20.20.150">
    <property type="entry name" value="Divalent-metal-dependent TIM barrel enzymes"/>
    <property type="match status" value="1"/>
</dbReference>
<evidence type="ECO:0000313" key="2">
    <source>
        <dbReference type="Proteomes" id="UP000264980"/>
    </source>
</evidence>
<reference evidence="1 2" key="1">
    <citation type="submission" date="2016-01" db="EMBL/GenBank/DDBJ databases">
        <authorList>
            <person name="Oliw E.H."/>
        </authorList>
    </citation>
    <scope>NUCLEOTIDE SEQUENCE [LARGE SCALE GENOMIC DNA]</scope>
    <source>
        <strain evidence="1 2">MDcuke</strain>
    </source>
</reference>
<gene>
    <name evidence="1" type="ORF">AV903_19285</name>
</gene>
<sequence>MTNEVIVVTAAYGRDQIEKLGGQQELLPIIAAAGADGVAIRRELLRKEKRTACQRPATWFLLAGLQAFYSMPEALFTLQGEPNPHLNRHLVEAQQLSARGLKYSLGGFRHDRDYSLLRKELAALPLTILVENDQTHFGKLAPMARYFHDNAGPQADTRMTFNTGNWL</sequence>
<dbReference type="InterPro" id="IPR036237">
    <property type="entry name" value="Xyl_isomerase-like_sf"/>
</dbReference>
<accession>A0A345CW79</accession>
<dbReference type="RefSeq" id="WP_233479606.1">
    <property type="nucleotide sequence ID" value="NZ_CP013970.1"/>
</dbReference>
<dbReference type="Proteomes" id="UP000264980">
    <property type="component" value="Chromosome"/>
</dbReference>
<dbReference type="EMBL" id="CP013970">
    <property type="protein sequence ID" value="AXF77696.1"/>
    <property type="molecule type" value="Genomic_DNA"/>
</dbReference>